<name>A0ABW8DNN4_9PSED</name>
<dbReference type="InterPro" id="IPR027021">
    <property type="entry name" value="C-di-GMP_BP_PA4608"/>
</dbReference>
<sequence length="123" mass="14428">MSEHPAERRRFKRIAFDARTELSQGEYIWQVKLIDLSLKGLLIEKPEPWLGDRERHFLVEIHLDDEVGIKMDVQLTHDDRGQLGFVCKHISLESIERLRRVIEFNLGDPQELERELGALIEIG</sequence>
<dbReference type="InterPro" id="IPR009875">
    <property type="entry name" value="PilZ_domain"/>
</dbReference>
<dbReference type="PIRSF" id="PIRSF028141">
    <property type="entry name" value="C-di-GMP_BP_PA4608"/>
    <property type="match status" value="1"/>
</dbReference>
<dbReference type="EMBL" id="JBIUVY010000023">
    <property type="protein sequence ID" value="MFJ2287650.1"/>
    <property type="molecule type" value="Genomic_DNA"/>
</dbReference>
<keyword evidence="4" id="KW-1185">Reference proteome</keyword>
<dbReference type="Proteomes" id="UP001617296">
    <property type="component" value="Unassembled WGS sequence"/>
</dbReference>
<gene>
    <name evidence="3" type="ORF">ACIOUF_14985</name>
</gene>
<evidence type="ECO:0000256" key="1">
    <source>
        <dbReference type="PIRNR" id="PIRNR028141"/>
    </source>
</evidence>
<keyword evidence="1" id="KW-0547">Nucleotide-binding</keyword>
<organism evidence="3 4">
    <name type="scientific">Pseudomonas iridis</name>
    <dbReference type="NCBI Taxonomy" id="2710587"/>
    <lineage>
        <taxon>Bacteria</taxon>
        <taxon>Pseudomonadati</taxon>
        <taxon>Pseudomonadota</taxon>
        <taxon>Gammaproteobacteria</taxon>
        <taxon>Pseudomonadales</taxon>
        <taxon>Pseudomonadaceae</taxon>
        <taxon>Pseudomonas</taxon>
    </lineage>
</organism>
<evidence type="ECO:0000313" key="4">
    <source>
        <dbReference type="Proteomes" id="UP001617296"/>
    </source>
</evidence>
<comment type="function">
    <text evidence="1">Binds the second messenger bis-(3'-5') cyclic dimeric guanosine monophosphate (c-di-GMP). Can bind two c-di-GMP molecules per monomer. May play a role in bacterial second-messenger regulated processes. Binding to c-di-GMP induces a conformational change of the C- and N-termini resulting in the exposure of a highly negative surface on one side of the protein to a possible effector protein.</text>
</comment>
<dbReference type="Gene3D" id="2.40.10.220">
    <property type="entry name" value="predicted glycosyltransferase like domains"/>
    <property type="match status" value="1"/>
</dbReference>
<dbReference type="Pfam" id="PF07238">
    <property type="entry name" value="PilZ"/>
    <property type="match status" value="1"/>
</dbReference>
<dbReference type="RefSeq" id="WP_261736606.1">
    <property type="nucleotide sequence ID" value="NZ_JALKQL010000008.1"/>
</dbReference>
<evidence type="ECO:0000259" key="2">
    <source>
        <dbReference type="Pfam" id="PF07238"/>
    </source>
</evidence>
<comment type="caution">
    <text evidence="3">The sequence shown here is derived from an EMBL/GenBank/DDBJ whole genome shotgun (WGS) entry which is preliminary data.</text>
</comment>
<keyword evidence="1" id="KW-0973">c-di-GMP</keyword>
<proteinExistence type="predicted"/>
<reference evidence="3 4" key="1">
    <citation type="submission" date="2024-10" db="EMBL/GenBank/DDBJ databases">
        <title>The Natural Products Discovery Center: Release of the First 8490 Sequenced Strains for Exploring Actinobacteria Biosynthetic Diversity.</title>
        <authorList>
            <person name="Kalkreuter E."/>
            <person name="Kautsar S.A."/>
            <person name="Yang D."/>
            <person name="Bader C.D."/>
            <person name="Teijaro C.N."/>
            <person name="Fluegel L."/>
            <person name="Davis C.M."/>
            <person name="Simpson J.R."/>
            <person name="Lauterbach L."/>
            <person name="Steele A.D."/>
            <person name="Gui C."/>
            <person name="Meng S."/>
            <person name="Li G."/>
            <person name="Viehrig K."/>
            <person name="Ye F."/>
            <person name="Su P."/>
            <person name="Kiefer A.F."/>
            <person name="Nichols A."/>
            <person name="Cepeda A.J."/>
            <person name="Yan W."/>
            <person name="Fan B."/>
            <person name="Jiang Y."/>
            <person name="Adhikari A."/>
            <person name="Zheng C.-J."/>
            <person name="Schuster L."/>
            <person name="Cowan T.M."/>
            <person name="Smanski M.J."/>
            <person name="Chevrette M.G."/>
            <person name="De Carvalho L.P.S."/>
            <person name="Shen B."/>
        </authorList>
    </citation>
    <scope>NUCLEOTIDE SEQUENCE [LARGE SCALE GENOMIC DNA]</scope>
    <source>
        <strain evidence="3 4">NPDC087689</strain>
    </source>
</reference>
<feature type="domain" description="PilZ" evidence="2">
    <location>
        <begin position="7"/>
        <end position="103"/>
    </location>
</feature>
<evidence type="ECO:0000313" key="3">
    <source>
        <dbReference type="EMBL" id="MFJ2287650.1"/>
    </source>
</evidence>
<comment type="subunit">
    <text evidence="1">Monomer in both c-di-GMP-bound and free forms.</text>
</comment>
<dbReference type="SUPFAM" id="SSF141371">
    <property type="entry name" value="PilZ domain-like"/>
    <property type="match status" value="1"/>
</dbReference>
<protein>
    <recommendedName>
        <fullName evidence="1">Cyclic diguanosine monophosphate-binding protein</fullName>
        <shortName evidence="1">c-di-GMP-binding protein</shortName>
    </recommendedName>
    <alternativeName>
        <fullName evidence="1">Pilz domain-containing protein</fullName>
    </alternativeName>
</protein>
<accession>A0ABW8DNN4</accession>